<proteinExistence type="predicted"/>
<evidence type="ECO:0000313" key="2">
    <source>
        <dbReference type="EMBL" id="CAD2204602.1"/>
    </source>
</evidence>
<reference evidence="2 3" key="1">
    <citation type="submission" date="2020-08" db="EMBL/GenBank/DDBJ databases">
        <authorList>
            <person name="Koutsovoulos G."/>
            <person name="Danchin GJ E."/>
        </authorList>
    </citation>
    <scope>NUCLEOTIDE SEQUENCE [LARGE SCALE GENOMIC DNA]</scope>
</reference>
<dbReference type="Proteomes" id="UP000580250">
    <property type="component" value="Unassembled WGS sequence"/>
</dbReference>
<dbReference type="AlphaFoldDB" id="A0A6V7XYZ8"/>
<dbReference type="EMBL" id="CAJEWN010002630">
    <property type="protein sequence ID" value="CAD2204602.1"/>
    <property type="molecule type" value="Genomic_DNA"/>
</dbReference>
<feature type="region of interest" description="Disordered" evidence="1">
    <location>
        <begin position="28"/>
        <end position="57"/>
    </location>
</feature>
<accession>A0A6V7XYZ8</accession>
<name>A0A6V7XYZ8_MELEN</name>
<organism evidence="2 3">
    <name type="scientific">Meloidogyne enterolobii</name>
    <name type="common">Root-knot nematode worm</name>
    <name type="synonym">Meloidogyne mayaguensis</name>
    <dbReference type="NCBI Taxonomy" id="390850"/>
    <lineage>
        <taxon>Eukaryota</taxon>
        <taxon>Metazoa</taxon>
        <taxon>Ecdysozoa</taxon>
        <taxon>Nematoda</taxon>
        <taxon>Chromadorea</taxon>
        <taxon>Rhabditida</taxon>
        <taxon>Tylenchina</taxon>
        <taxon>Tylenchomorpha</taxon>
        <taxon>Tylenchoidea</taxon>
        <taxon>Meloidogynidae</taxon>
        <taxon>Meloidogyninae</taxon>
        <taxon>Meloidogyne</taxon>
    </lineage>
</organism>
<evidence type="ECO:0000313" key="3">
    <source>
        <dbReference type="Proteomes" id="UP000580250"/>
    </source>
</evidence>
<sequence length="119" mass="13025">MIRGKHLIVVKPQSPSGLVIPCKHVPLHHRRGEEGSDKTKRKRACRESRGKKSKGIGHICTVGGQTKGRECSGENQKAWGCWHCRGSDKRNSIVGKTKRIGHIGSVGGQTKEIVCNPLL</sequence>
<protein>
    <submittedName>
        <fullName evidence="2">Uncharacterized protein</fullName>
    </submittedName>
</protein>
<comment type="caution">
    <text evidence="2">The sequence shown here is derived from an EMBL/GenBank/DDBJ whole genome shotgun (WGS) entry which is preliminary data.</text>
</comment>
<gene>
    <name evidence="2" type="ORF">MENT_LOCUS58350</name>
</gene>
<evidence type="ECO:0000256" key="1">
    <source>
        <dbReference type="SAM" id="MobiDB-lite"/>
    </source>
</evidence>